<dbReference type="Proteomes" id="UP001464378">
    <property type="component" value="Unassembled WGS sequence"/>
</dbReference>
<feature type="domain" description="Calcineurin-like phosphoesterase" evidence="1">
    <location>
        <begin position="2"/>
        <end position="176"/>
    </location>
</feature>
<organism evidence="2 3">
    <name type="scientific">Pseudoflavonifractor intestinihominis</name>
    <dbReference type="NCBI Taxonomy" id="3133171"/>
    <lineage>
        <taxon>Bacteria</taxon>
        <taxon>Bacillati</taxon>
        <taxon>Bacillota</taxon>
        <taxon>Clostridia</taxon>
        <taxon>Eubacteriales</taxon>
        <taxon>Oscillospiraceae</taxon>
        <taxon>Pseudoflavonifractor</taxon>
    </lineage>
</organism>
<keyword evidence="3" id="KW-1185">Reference proteome</keyword>
<dbReference type="PANTHER" id="PTHR42850:SF4">
    <property type="entry name" value="ZINC-DEPENDENT ENDOPOLYPHOSPHATASE"/>
    <property type="match status" value="1"/>
</dbReference>
<accession>A0ABV1E9E3</accession>
<dbReference type="PANTHER" id="PTHR42850">
    <property type="entry name" value="METALLOPHOSPHOESTERASE"/>
    <property type="match status" value="1"/>
</dbReference>
<dbReference type="InterPro" id="IPR029052">
    <property type="entry name" value="Metallo-depent_PP-like"/>
</dbReference>
<sequence>MIYCMSDLHGEEGRFHAMLDKIQFSGRDTLYIIGDVIDRSPGGVALLREIMAADNIHMLLGNHEQMCLDTLGPNSVYGSRALWQQNGGSRTYRHLVYLCSPRERWEILKFLSGLPDHLDLNVGDRAFHLVHGMPSEDPYRRIWDRPEPDAPAPLPGRTAIVGHTPTCFLTGHMYDPLTIWHGDGIIDIDCGCGNPSECRQLACLRLDDMAEFYV</sequence>
<protein>
    <submittedName>
        <fullName evidence="2">Metallophosphoesterase</fullName>
    </submittedName>
</protein>
<proteinExistence type="predicted"/>
<name>A0ABV1E9E3_9FIRM</name>
<gene>
    <name evidence="2" type="ORF">WMO64_04055</name>
</gene>
<comment type="caution">
    <text evidence="2">The sequence shown here is derived from an EMBL/GenBank/DDBJ whole genome shotgun (WGS) entry which is preliminary data.</text>
</comment>
<dbReference type="InterPro" id="IPR050126">
    <property type="entry name" value="Ap4A_hydrolase"/>
</dbReference>
<evidence type="ECO:0000313" key="2">
    <source>
        <dbReference type="EMBL" id="MEQ2442633.1"/>
    </source>
</evidence>
<dbReference type="SUPFAM" id="SSF56300">
    <property type="entry name" value="Metallo-dependent phosphatases"/>
    <property type="match status" value="1"/>
</dbReference>
<dbReference type="Pfam" id="PF00149">
    <property type="entry name" value="Metallophos"/>
    <property type="match status" value="1"/>
</dbReference>
<dbReference type="Gene3D" id="3.60.21.10">
    <property type="match status" value="1"/>
</dbReference>
<reference evidence="2 3" key="1">
    <citation type="submission" date="2024-03" db="EMBL/GenBank/DDBJ databases">
        <title>Human intestinal bacterial collection.</title>
        <authorList>
            <person name="Pauvert C."/>
            <person name="Hitch T.C.A."/>
            <person name="Clavel T."/>
        </authorList>
    </citation>
    <scope>NUCLEOTIDE SEQUENCE [LARGE SCALE GENOMIC DNA]</scope>
    <source>
        <strain evidence="2 3">CLA-AP-H29</strain>
    </source>
</reference>
<dbReference type="EMBL" id="JBBMFK010000004">
    <property type="protein sequence ID" value="MEQ2442633.1"/>
    <property type="molecule type" value="Genomic_DNA"/>
</dbReference>
<evidence type="ECO:0000313" key="3">
    <source>
        <dbReference type="Proteomes" id="UP001464378"/>
    </source>
</evidence>
<evidence type="ECO:0000259" key="1">
    <source>
        <dbReference type="Pfam" id="PF00149"/>
    </source>
</evidence>
<dbReference type="InterPro" id="IPR004843">
    <property type="entry name" value="Calcineurin-like_PHP"/>
</dbReference>
<dbReference type="RefSeq" id="WP_294517177.1">
    <property type="nucleotide sequence ID" value="NZ_JBBMFK010000004.1"/>
</dbReference>